<dbReference type="PANTHER" id="PTHR14344:SF3">
    <property type="entry name" value="WD REPEAT-CONTAINING PROTEIN 6"/>
    <property type="match status" value="1"/>
</dbReference>
<reference evidence="12" key="1">
    <citation type="submission" date="2019-07" db="EMBL/GenBank/DDBJ databases">
        <authorList>
            <consortium name="Wellcome Sanger Institute Data Sharing"/>
        </authorList>
    </citation>
    <scope>NUCLEOTIDE SEQUENCE [LARGE SCALE GENOMIC DNA]</scope>
</reference>
<evidence type="ECO:0000256" key="10">
    <source>
        <dbReference type="ARBA" id="ARBA00047056"/>
    </source>
</evidence>
<keyword evidence="5" id="KW-0677">Repeat</keyword>
<comment type="subcellular location">
    <subcellularLocation>
        <location evidence="1">Cytoplasm</location>
    </subcellularLocation>
</comment>
<evidence type="ECO:0000313" key="12">
    <source>
        <dbReference type="Ensembl" id="ENSGMOP00000039461.1"/>
    </source>
</evidence>
<reference evidence="12" key="2">
    <citation type="submission" date="2025-08" db="UniProtKB">
        <authorList>
            <consortium name="Ensembl"/>
        </authorList>
    </citation>
    <scope>IDENTIFICATION</scope>
</reference>
<evidence type="ECO:0000256" key="3">
    <source>
        <dbReference type="ARBA" id="ARBA00022574"/>
    </source>
</evidence>
<comment type="similarity">
    <text evidence="6">Belongs to the WD repeat WDR6 family.</text>
</comment>
<comment type="subunit">
    <text evidence="10">Interacts with FTSJ1; the interaction is direct, and required for 2'-O-methylation of position 34 in substrate tRNAs. Interacts with IRS4. Interacts with STK11/LKB1.</text>
</comment>
<evidence type="ECO:0000256" key="6">
    <source>
        <dbReference type="ARBA" id="ARBA00038255"/>
    </source>
</evidence>
<accession>A0A8C5B0X4</accession>
<dbReference type="Pfam" id="PF00400">
    <property type="entry name" value="WD40"/>
    <property type="match status" value="1"/>
</dbReference>
<dbReference type="InterPro" id="IPR001680">
    <property type="entry name" value="WD40_rpt"/>
</dbReference>
<keyword evidence="11" id="KW-0472">Membrane</keyword>
<evidence type="ECO:0000256" key="8">
    <source>
        <dbReference type="ARBA" id="ARBA00041816"/>
    </source>
</evidence>
<dbReference type="InterPro" id="IPR015943">
    <property type="entry name" value="WD40/YVTN_repeat-like_dom_sf"/>
</dbReference>
<proteinExistence type="inferred from homology"/>
<evidence type="ECO:0000256" key="1">
    <source>
        <dbReference type="ARBA" id="ARBA00004496"/>
    </source>
</evidence>
<keyword evidence="13" id="KW-1185">Reference proteome</keyword>
<evidence type="ECO:0000256" key="5">
    <source>
        <dbReference type="ARBA" id="ARBA00022737"/>
    </source>
</evidence>
<dbReference type="Ensembl" id="ENSGMOT00000038040.1">
    <property type="protein sequence ID" value="ENSGMOP00000039461.1"/>
    <property type="gene ID" value="ENSGMOG00000024405.1"/>
</dbReference>
<evidence type="ECO:0000313" key="13">
    <source>
        <dbReference type="Proteomes" id="UP000694546"/>
    </source>
</evidence>
<dbReference type="InterPro" id="IPR036322">
    <property type="entry name" value="WD40_repeat_dom_sf"/>
</dbReference>
<dbReference type="InterPro" id="IPR051973">
    <property type="entry name" value="tRNA_Anticodon_Mtase-Reg"/>
</dbReference>
<organism evidence="12 13">
    <name type="scientific">Gadus morhua</name>
    <name type="common">Atlantic cod</name>
    <dbReference type="NCBI Taxonomy" id="8049"/>
    <lineage>
        <taxon>Eukaryota</taxon>
        <taxon>Metazoa</taxon>
        <taxon>Chordata</taxon>
        <taxon>Craniata</taxon>
        <taxon>Vertebrata</taxon>
        <taxon>Euteleostomi</taxon>
        <taxon>Actinopterygii</taxon>
        <taxon>Neopterygii</taxon>
        <taxon>Teleostei</taxon>
        <taxon>Neoteleostei</taxon>
        <taxon>Acanthomorphata</taxon>
        <taxon>Zeiogadaria</taxon>
        <taxon>Gadariae</taxon>
        <taxon>Gadiformes</taxon>
        <taxon>Gadoidei</taxon>
        <taxon>Gadidae</taxon>
        <taxon>Gadus</taxon>
    </lineage>
</organism>
<dbReference type="SMART" id="SM00320">
    <property type="entry name" value="WD40"/>
    <property type="match status" value="3"/>
</dbReference>
<evidence type="ECO:0000256" key="9">
    <source>
        <dbReference type="ARBA" id="ARBA00045751"/>
    </source>
</evidence>
<keyword evidence="4" id="KW-0819">tRNA processing</keyword>
<dbReference type="GO" id="GO:0005737">
    <property type="term" value="C:cytoplasm"/>
    <property type="evidence" value="ECO:0007669"/>
    <property type="project" value="UniProtKB-SubCell"/>
</dbReference>
<dbReference type="SUPFAM" id="SSF50978">
    <property type="entry name" value="WD40 repeat-like"/>
    <property type="match status" value="1"/>
</dbReference>
<keyword evidence="2" id="KW-0963">Cytoplasm</keyword>
<dbReference type="Gene3D" id="2.130.10.10">
    <property type="entry name" value="YVTN repeat-like/Quinoprotein amine dehydrogenase"/>
    <property type="match status" value="1"/>
</dbReference>
<sequence>MQCYRLLIGWDEKRQEPYCQVIQVASHRLDEQWEKRRNRHKTVKADPETRQASLTHLLILFFIICRFFARLFSISEVKGQFDLLWESFYHQRCVLSVAPCCLADAIGNRYRLLLSAATDGRIALWDFTPTSLLAGNLNSKSNTSAPPGPCLTFPAHQSGVNSLAVWQERTEDGCLVTVASGGDDGQLTLSVVQVRYPEVQTDGGRVLSQEHHRNHQLLLSQADLTLLSQSRVSLAHSAPVTALSLLYPGFLVSTSPDQRVHLWRVCSTGLRPTGALYSHVADAAGLAAWGGERGPGEGGEGTKSWAPIL</sequence>
<evidence type="ECO:0000256" key="11">
    <source>
        <dbReference type="SAM" id="Phobius"/>
    </source>
</evidence>
<keyword evidence="3" id="KW-0853">WD repeat</keyword>
<dbReference type="GO" id="GO:0030488">
    <property type="term" value="P:tRNA methylation"/>
    <property type="evidence" value="ECO:0007669"/>
    <property type="project" value="TreeGrafter"/>
</dbReference>
<evidence type="ECO:0000256" key="4">
    <source>
        <dbReference type="ARBA" id="ARBA00022694"/>
    </source>
</evidence>
<keyword evidence="11" id="KW-0812">Transmembrane</keyword>
<reference evidence="12" key="3">
    <citation type="submission" date="2025-09" db="UniProtKB">
        <authorList>
            <consortium name="Ensembl"/>
        </authorList>
    </citation>
    <scope>IDENTIFICATION</scope>
</reference>
<feature type="transmembrane region" description="Helical" evidence="11">
    <location>
        <begin position="52"/>
        <end position="69"/>
    </location>
</feature>
<dbReference type="AlphaFoldDB" id="A0A8C5B0X4"/>
<evidence type="ECO:0000256" key="2">
    <source>
        <dbReference type="ARBA" id="ARBA00022490"/>
    </source>
</evidence>
<dbReference type="GeneTree" id="ENSGT00420000029923"/>
<dbReference type="Proteomes" id="UP000694546">
    <property type="component" value="Chromosome 1"/>
</dbReference>
<dbReference type="PANTHER" id="PTHR14344">
    <property type="entry name" value="WD REPEAT PROTEIN"/>
    <property type="match status" value="1"/>
</dbReference>
<protein>
    <recommendedName>
        <fullName evidence="7">tRNA (34-2'-O)-methyltransferase regulator WDR6</fullName>
    </recommendedName>
    <alternativeName>
        <fullName evidence="8">WD repeat-containing protein 6</fullName>
    </alternativeName>
</protein>
<name>A0A8C5B0X4_GADMO</name>
<comment type="function">
    <text evidence="9">Together with methyltransferase FTSJ1, methylates the 2'-O-ribose of nucleotides at position 34 of the tRNA anticodon loop of substrate tRNAs. Required for the correct positioning of the substrate tRNA for methylation. Required to suppress amino acid starvation-induced autophagy. Enhances the STK11/LKB1-induced cell growth suppression activity.</text>
</comment>
<keyword evidence="11" id="KW-1133">Transmembrane helix</keyword>
<evidence type="ECO:0000256" key="7">
    <source>
        <dbReference type="ARBA" id="ARBA00040154"/>
    </source>
</evidence>